<gene>
    <name evidence="8" type="primary">pdhA</name>
    <name evidence="10" type="ORF">RHAB15C_0000814</name>
</gene>
<accession>A0ABX8Z0J2</accession>
<comment type="subunit">
    <text evidence="2 8">Heterodimer of an alpha and a beta chain.</text>
</comment>
<evidence type="ECO:0000256" key="6">
    <source>
        <dbReference type="ARBA" id="ARBA00023052"/>
    </source>
</evidence>
<keyword evidence="5 8" id="KW-0560">Oxidoreductase</keyword>
<dbReference type="PANTHER" id="PTHR11516:SF60">
    <property type="entry name" value="PYRUVATE DEHYDROGENASE E1 COMPONENT SUBUNIT ALPHA"/>
    <property type="match status" value="1"/>
</dbReference>
<dbReference type="GO" id="GO:0016491">
    <property type="term" value="F:oxidoreductase activity"/>
    <property type="evidence" value="ECO:0007669"/>
    <property type="project" value="UniProtKB-KW"/>
</dbReference>
<evidence type="ECO:0000256" key="1">
    <source>
        <dbReference type="ARBA" id="ARBA00001964"/>
    </source>
</evidence>
<reference evidence="10 11" key="1">
    <citation type="submission" date="2020-01" db="EMBL/GenBank/DDBJ databases">
        <authorList>
            <person name="Sixt B."/>
            <person name="Schulz F."/>
            <person name="Kostanjsek R."/>
            <person name="Koestlbacher S."/>
            <person name="Collingro A."/>
            <person name="Toenshoff E."/>
            <person name="Horn M."/>
        </authorList>
    </citation>
    <scope>NUCLEOTIDE SEQUENCE [LARGE SCALE GENOMIC DNA]</scope>
    <source>
        <strain evidence="10 11">15C</strain>
    </source>
</reference>
<comment type="cofactor">
    <cofactor evidence="1 8">
        <name>thiamine diphosphate</name>
        <dbReference type="ChEBI" id="CHEBI:58937"/>
    </cofactor>
</comment>
<dbReference type="EMBL" id="CP075585">
    <property type="protein sequence ID" value="QZA58933.1"/>
    <property type="molecule type" value="Genomic_DNA"/>
</dbReference>
<dbReference type="Gene3D" id="3.40.50.970">
    <property type="match status" value="1"/>
</dbReference>
<dbReference type="InterPro" id="IPR050642">
    <property type="entry name" value="PDH_E1_Alpha_Subunit"/>
</dbReference>
<organism evidence="10 11">
    <name type="scientific">Candidatus Rhabdochlamydia porcellionis</name>
    <dbReference type="NCBI Taxonomy" id="225148"/>
    <lineage>
        <taxon>Bacteria</taxon>
        <taxon>Pseudomonadati</taxon>
        <taxon>Chlamydiota</taxon>
        <taxon>Chlamydiia</taxon>
        <taxon>Parachlamydiales</taxon>
        <taxon>Candidatus Rhabdochlamydiaceae</taxon>
        <taxon>Candidatus Rhabdochlamydia</taxon>
    </lineage>
</organism>
<dbReference type="InterPro" id="IPR017597">
    <property type="entry name" value="Pyrv_DH_E1_asu_subgrp-y"/>
</dbReference>
<dbReference type="EC" id="1.2.4.1" evidence="3 8"/>
<evidence type="ECO:0000256" key="8">
    <source>
        <dbReference type="RuleBase" id="RU361139"/>
    </source>
</evidence>
<sequence length="351" mass="39112">MKKQPVIEYNFFPNNLDKEIALLGKDKLLSVLEQMLLIRNFETRAEGAYLQGKIGGFFHSYIGQEAVQTAAVFAMGKDQWWATSYRCHALALLLGATPNELMAELLGRSNGNAKGRGGSMHFFTEQLLGGYGIVGGQIPVSTGAAFSIKYKRKNALKESKQVSVCFLGEGAVAQGSFHESLNLASLWDLPCIYVIENNHWGMGTHVARALCLEPIAETKAPSFNMKGYTLNGMDFFNCYTGFSAAFEEVKKISRPVLIEVITERFKGHSISDPALYRSKDELKNNMQKDPIFLLMQVIQKANMITESEYQALNQKQKQIAIDALKYADQSPWPDPITLEQDVFAPLEESNT</sequence>
<evidence type="ECO:0000256" key="3">
    <source>
        <dbReference type="ARBA" id="ARBA00012281"/>
    </source>
</evidence>
<evidence type="ECO:0000259" key="9">
    <source>
        <dbReference type="Pfam" id="PF00676"/>
    </source>
</evidence>
<dbReference type="CDD" id="cd02000">
    <property type="entry name" value="TPP_E1_PDC_ADC_BCADC"/>
    <property type="match status" value="1"/>
</dbReference>
<evidence type="ECO:0000256" key="4">
    <source>
        <dbReference type="ARBA" id="ARBA00014159"/>
    </source>
</evidence>
<name>A0ABX8Z0J2_9BACT</name>
<dbReference type="RefSeq" id="WP_194845376.1">
    <property type="nucleotide sequence ID" value="NZ_CP075585.1"/>
</dbReference>
<feature type="domain" description="Dehydrogenase E1 component" evidence="9">
    <location>
        <begin position="34"/>
        <end position="335"/>
    </location>
</feature>
<comment type="function">
    <text evidence="8">The pyruvate dehydrogenase complex catalyzes the overall conversion of pyruvate to acetyl-CoA and CO(2).</text>
</comment>
<evidence type="ECO:0000256" key="5">
    <source>
        <dbReference type="ARBA" id="ARBA00023002"/>
    </source>
</evidence>
<dbReference type="PANTHER" id="PTHR11516">
    <property type="entry name" value="PYRUVATE DEHYDROGENASE E1 COMPONENT, ALPHA SUBUNIT BACTERIAL AND ORGANELLAR"/>
    <property type="match status" value="1"/>
</dbReference>
<evidence type="ECO:0000313" key="11">
    <source>
        <dbReference type="Proteomes" id="UP000822862"/>
    </source>
</evidence>
<dbReference type="InterPro" id="IPR029061">
    <property type="entry name" value="THDP-binding"/>
</dbReference>
<protein>
    <recommendedName>
        <fullName evidence="4 8">Pyruvate dehydrogenase E1 component subunit alpha</fullName>
        <ecNumber evidence="3 8">1.2.4.1</ecNumber>
    </recommendedName>
</protein>
<reference evidence="10 11" key="2">
    <citation type="submission" date="2021-05" db="EMBL/GenBank/DDBJ databases">
        <title>Ecology and evolution of chlamydial symbionts of arthropods.</title>
        <authorList>
            <person name="Halter T."/>
            <person name="Sixt B.S."/>
            <person name="Toenshoff E.R."/>
            <person name="Koestlbacher S."/>
            <person name="Schulz F."/>
            <person name="Kostanjsek R."/>
            <person name="Collingro A."/>
            <person name="Hendrickx F."/>
            <person name="Horn M."/>
        </authorList>
    </citation>
    <scope>NUCLEOTIDE SEQUENCE [LARGE SCALE GENOMIC DNA]</scope>
    <source>
        <strain evidence="10 11">15C</strain>
    </source>
</reference>
<evidence type="ECO:0000256" key="2">
    <source>
        <dbReference type="ARBA" id="ARBA00011870"/>
    </source>
</evidence>
<keyword evidence="11" id="KW-1185">Reference proteome</keyword>
<dbReference type="Pfam" id="PF00676">
    <property type="entry name" value="E1_dh"/>
    <property type="match status" value="1"/>
</dbReference>
<keyword evidence="7 8" id="KW-0670">Pyruvate</keyword>
<dbReference type="SUPFAM" id="SSF52518">
    <property type="entry name" value="Thiamin diphosphate-binding fold (THDP-binding)"/>
    <property type="match status" value="1"/>
</dbReference>
<evidence type="ECO:0000313" key="10">
    <source>
        <dbReference type="EMBL" id="QZA58933.1"/>
    </source>
</evidence>
<dbReference type="Proteomes" id="UP000822862">
    <property type="component" value="Chromosome"/>
</dbReference>
<keyword evidence="6 8" id="KW-0786">Thiamine pyrophosphate</keyword>
<proteinExistence type="predicted"/>
<dbReference type="InterPro" id="IPR001017">
    <property type="entry name" value="DH_E1"/>
</dbReference>
<comment type="catalytic activity">
    <reaction evidence="8">
        <text>N(6)-[(R)-lipoyl]-L-lysyl-[protein] + pyruvate + H(+) = N(6)-[(R)-S(8)-acetyldihydrolipoyl]-L-lysyl-[protein] + CO2</text>
        <dbReference type="Rhea" id="RHEA:19189"/>
        <dbReference type="Rhea" id="RHEA-COMP:10474"/>
        <dbReference type="Rhea" id="RHEA-COMP:10478"/>
        <dbReference type="ChEBI" id="CHEBI:15361"/>
        <dbReference type="ChEBI" id="CHEBI:15378"/>
        <dbReference type="ChEBI" id="CHEBI:16526"/>
        <dbReference type="ChEBI" id="CHEBI:83099"/>
        <dbReference type="ChEBI" id="CHEBI:83111"/>
        <dbReference type="EC" id="1.2.4.1"/>
    </reaction>
</comment>
<evidence type="ECO:0000256" key="7">
    <source>
        <dbReference type="ARBA" id="ARBA00023317"/>
    </source>
</evidence>
<dbReference type="NCBIfam" id="TIGR03182">
    <property type="entry name" value="PDH_E1_alph_y"/>
    <property type="match status" value="1"/>
</dbReference>